<dbReference type="RefSeq" id="WP_353303582.1">
    <property type="nucleotide sequence ID" value="NZ_BAABWN010000008.1"/>
</dbReference>
<sequence>MPNKYAETFFTKTAQALQKEHGSHHFYGSELKGPDTNQSLTLRERGFIEARDSFYMATITEDGWPYVQHRGGPEGFTRVLDNTTIGFADFSGNQQFISTANVVNNPRVSLIFMDYVHRRRLKIAGLVTLIDTQDERIKQLDIGKYFAAVERGYLINVVAFDWNCPQHITQRFDKPTVDKAVAPLLETIENLKKGEND</sequence>
<name>A0ABQ0ABA5_9GAMM</name>
<proteinExistence type="predicted"/>
<evidence type="ECO:0000313" key="3">
    <source>
        <dbReference type="Proteomes" id="UP001465153"/>
    </source>
</evidence>
<accession>A0ABQ0ABA5</accession>
<dbReference type="InterPro" id="IPR011576">
    <property type="entry name" value="Pyridox_Oxase_N"/>
</dbReference>
<dbReference type="Proteomes" id="UP001465153">
    <property type="component" value="Unassembled WGS sequence"/>
</dbReference>
<dbReference type="PANTHER" id="PTHR42815:SF2">
    <property type="entry name" value="FAD-BINDING, PUTATIVE (AFU_ORTHOLOGUE AFUA_6G07600)-RELATED"/>
    <property type="match status" value="1"/>
</dbReference>
<keyword evidence="3" id="KW-1185">Reference proteome</keyword>
<reference evidence="2 3" key="1">
    <citation type="submission" date="2024-04" db="EMBL/GenBank/DDBJ databases">
        <title>Draft genome sequence of Sessilibacter corallicola NBRC 116591.</title>
        <authorList>
            <person name="Miyakawa T."/>
            <person name="Kusuya Y."/>
            <person name="Miura T."/>
        </authorList>
    </citation>
    <scope>NUCLEOTIDE SEQUENCE [LARGE SCALE GENOMIC DNA]</scope>
    <source>
        <strain evidence="2 3">KU-00831-HH</strain>
    </source>
</reference>
<organism evidence="2 3">
    <name type="scientific">Sessilibacter corallicola</name>
    <dbReference type="NCBI Taxonomy" id="2904075"/>
    <lineage>
        <taxon>Bacteria</taxon>
        <taxon>Pseudomonadati</taxon>
        <taxon>Pseudomonadota</taxon>
        <taxon>Gammaproteobacteria</taxon>
        <taxon>Cellvibrionales</taxon>
        <taxon>Cellvibrionaceae</taxon>
        <taxon>Sessilibacter</taxon>
    </lineage>
</organism>
<dbReference type="Pfam" id="PF01243">
    <property type="entry name" value="PNPOx_N"/>
    <property type="match status" value="1"/>
</dbReference>
<comment type="caution">
    <text evidence="2">The sequence shown here is derived from an EMBL/GenBank/DDBJ whole genome shotgun (WGS) entry which is preliminary data.</text>
</comment>
<dbReference type="EMBL" id="BAABWN010000008">
    <property type="protein sequence ID" value="GAA6168885.1"/>
    <property type="molecule type" value="Genomic_DNA"/>
</dbReference>
<dbReference type="Gene3D" id="2.30.110.10">
    <property type="entry name" value="Electron Transport, Fmn-binding Protein, Chain A"/>
    <property type="match status" value="1"/>
</dbReference>
<evidence type="ECO:0000313" key="2">
    <source>
        <dbReference type="EMBL" id="GAA6168885.1"/>
    </source>
</evidence>
<dbReference type="SUPFAM" id="SSF50475">
    <property type="entry name" value="FMN-binding split barrel"/>
    <property type="match status" value="1"/>
</dbReference>
<protein>
    <submittedName>
        <fullName evidence="2">Pyridoxamine 5'-phosphate oxidase family protein</fullName>
    </submittedName>
</protein>
<dbReference type="InterPro" id="IPR012349">
    <property type="entry name" value="Split_barrel_FMN-bd"/>
</dbReference>
<dbReference type="PANTHER" id="PTHR42815">
    <property type="entry name" value="FAD-BINDING, PUTATIVE (AFU_ORTHOLOGUE AFUA_6G07600)-RELATED"/>
    <property type="match status" value="1"/>
</dbReference>
<evidence type="ECO:0000259" key="1">
    <source>
        <dbReference type="Pfam" id="PF01243"/>
    </source>
</evidence>
<feature type="domain" description="Pyridoxamine 5'-phosphate oxidase N-terminal" evidence="1">
    <location>
        <begin position="45"/>
        <end position="140"/>
    </location>
</feature>
<gene>
    <name evidence="2" type="ORF">NBRC116591_26960</name>
</gene>